<name>A0A2N8TN02_9ACTN</name>
<dbReference type="RefSeq" id="WP_102910516.1">
    <property type="nucleotide sequence ID" value="NZ_POUC01000146.1"/>
</dbReference>
<keyword evidence="2" id="KW-0479">Metal-binding</keyword>
<dbReference type="Pfam" id="PF13613">
    <property type="entry name" value="HTH_Tnp_4"/>
    <property type="match status" value="1"/>
</dbReference>
<dbReference type="Pfam" id="PF13359">
    <property type="entry name" value="DDE_Tnp_4"/>
    <property type="match status" value="1"/>
</dbReference>
<dbReference type="GO" id="GO:0046872">
    <property type="term" value="F:metal ion binding"/>
    <property type="evidence" value="ECO:0007669"/>
    <property type="project" value="UniProtKB-KW"/>
</dbReference>
<sequence>MVIYPAALDLPHALVEWVTMLIVTCEGDRRCKLRPSQRAIVALVYLREHTTLAKVAAGFGISESTAHAYTSTVIDLLADRAPGLLKVLREQNPDFVLLEGTLAECDRVGDGRADYSHKHRRHGVNVQVVTDPDGRLLWLSPALPGRSHDLTAARTHRIIRICERQGVPILADLAYQGGGPWLTTGIKRRPLRELTPTEKTVNRALAAARAPVERGVACLKSWRIFRRSRCSPNRMTSIAEAILTPERQR</sequence>
<dbReference type="OrthoDB" id="3699454at2"/>
<evidence type="ECO:0000256" key="1">
    <source>
        <dbReference type="ARBA" id="ARBA00001968"/>
    </source>
</evidence>
<accession>A0A2N8TN02</accession>
<dbReference type="Proteomes" id="UP000235943">
    <property type="component" value="Unassembled WGS sequence"/>
</dbReference>
<dbReference type="AlphaFoldDB" id="A0A2N8TN02"/>
<evidence type="ECO:0000313" key="6">
    <source>
        <dbReference type="Proteomes" id="UP000235943"/>
    </source>
</evidence>
<keyword evidence="6" id="KW-1185">Reference proteome</keyword>
<comment type="cofactor">
    <cofactor evidence="1">
        <name>a divalent metal cation</name>
        <dbReference type="ChEBI" id="CHEBI:60240"/>
    </cofactor>
</comment>
<evidence type="ECO:0000259" key="4">
    <source>
        <dbReference type="Pfam" id="PF13613"/>
    </source>
</evidence>
<gene>
    <name evidence="5" type="ORF">C1J00_20475</name>
</gene>
<evidence type="ECO:0000259" key="3">
    <source>
        <dbReference type="Pfam" id="PF13359"/>
    </source>
</evidence>
<protein>
    <submittedName>
        <fullName evidence="5">IS5/IS1182 family transposase</fullName>
    </submittedName>
</protein>
<feature type="domain" description="DDE Tnp4" evidence="3">
    <location>
        <begin position="99"/>
        <end position="241"/>
    </location>
</feature>
<evidence type="ECO:0000313" key="5">
    <source>
        <dbReference type="EMBL" id="PNG20400.1"/>
    </source>
</evidence>
<evidence type="ECO:0000256" key="2">
    <source>
        <dbReference type="ARBA" id="ARBA00022723"/>
    </source>
</evidence>
<feature type="domain" description="Transposase Helix-turn-helix" evidence="4">
    <location>
        <begin position="31"/>
        <end position="82"/>
    </location>
</feature>
<dbReference type="InterPro" id="IPR027805">
    <property type="entry name" value="Transposase_HTH_dom"/>
</dbReference>
<organism evidence="5 6">
    <name type="scientific">Streptomyces cahuitamycinicus</name>
    <dbReference type="NCBI Taxonomy" id="2070367"/>
    <lineage>
        <taxon>Bacteria</taxon>
        <taxon>Bacillati</taxon>
        <taxon>Actinomycetota</taxon>
        <taxon>Actinomycetes</taxon>
        <taxon>Kitasatosporales</taxon>
        <taxon>Streptomycetaceae</taxon>
        <taxon>Streptomyces</taxon>
    </lineage>
</organism>
<reference evidence="5 6" key="1">
    <citation type="submission" date="2018-01" db="EMBL/GenBank/DDBJ databases">
        <title>Draft genome sequence of Streptomyces sp. 13K301.</title>
        <authorList>
            <person name="Sahin N."/>
            <person name="Saygin H."/>
            <person name="Ay H."/>
        </authorList>
    </citation>
    <scope>NUCLEOTIDE SEQUENCE [LARGE SCALE GENOMIC DNA]</scope>
    <source>
        <strain evidence="5 6">13K301</strain>
    </source>
</reference>
<comment type="caution">
    <text evidence="5">The sequence shown here is derived from an EMBL/GenBank/DDBJ whole genome shotgun (WGS) entry which is preliminary data.</text>
</comment>
<proteinExistence type="predicted"/>
<dbReference type="EMBL" id="POUC01000146">
    <property type="protein sequence ID" value="PNG20400.1"/>
    <property type="molecule type" value="Genomic_DNA"/>
</dbReference>
<dbReference type="InterPro" id="IPR027806">
    <property type="entry name" value="HARBI1_dom"/>
</dbReference>